<evidence type="ECO:0000256" key="4">
    <source>
        <dbReference type="ARBA" id="ARBA00022989"/>
    </source>
</evidence>
<reference evidence="7 9" key="2">
    <citation type="journal article" date="2014" name="BMC Genomics">
        <title>An improved genome release (version Mt4.0) for the model legume Medicago truncatula.</title>
        <authorList>
            <person name="Tang H."/>
            <person name="Krishnakumar V."/>
            <person name="Bidwell S."/>
            <person name="Rosen B."/>
            <person name="Chan A."/>
            <person name="Zhou S."/>
            <person name="Gentzbittel L."/>
            <person name="Childs K.L."/>
            <person name="Yandell M."/>
            <person name="Gundlach H."/>
            <person name="Mayer K.F."/>
            <person name="Schwartz D.C."/>
            <person name="Town C.D."/>
        </authorList>
    </citation>
    <scope>GENOME REANNOTATION</scope>
    <source>
        <strain evidence="7">A17</strain>
        <strain evidence="8 9">cv. Jemalong A17</strain>
    </source>
</reference>
<comment type="similarity">
    <text evidence="2">Belongs to the UPF0359 family.</text>
</comment>
<gene>
    <name evidence="8" type="primary">25493880</name>
    <name evidence="7" type="ordered locus">MTR_4g109480</name>
</gene>
<dbReference type="InterPro" id="IPR018781">
    <property type="entry name" value="TPRA1/CAND2/CAND8"/>
</dbReference>
<evidence type="ECO:0000256" key="6">
    <source>
        <dbReference type="SAM" id="Phobius"/>
    </source>
</evidence>
<dbReference type="EMBL" id="CM001220">
    <property type="protein sequence ID" value="KEH32011.1"/>
    <property type="molecule type" value="Genomic_DNA"/>
</dbReference>
<accession>A0A072URN2</accession>
<dbReference type="PANTHER" id="PTHR15876">
    <property type="entry name" value="TRANSMEMBRANE PROTEIN ADIPOCYTE-ASSOCIATED 1"/>
    <property type="match status" value="1"/>
</dbReference>
<sequence length="240" mass="27533">MSRNAEAPEAQIDVGDLNLNCNVHDTFVAASSVLFVLYLALKAKKNINSLCNGGSYIIASYYALLWIVTLLNLAWSFLQAWQCSPGKELAWNALTLFTTSGMLYLEISLMAFLLNVNYMNGMEAQALVHTSIVSGIIVLVDTLLKAIYVFGFGVPLFNRNVGSTHTIKWGLWTVHKLLLAAAYGFILFEHFSKWREKLPRCMILLYYVITLYIFHFFMQLFWQIFSKRKTFFWTTHIILR</sequence>
<feature type="transmembrane region" description="Helical" evidence="6">
    <location>
        <begin position="90"/>
        <end position="114"/>
    </location>
</feature>
<reference evidence="7 9" key="1">
    <citation type="journal article" date="2011" name="Nature">
        <title>The Medicago genome provides insight into the evolution of rhizobial symbioses.</title>
        <authorList>
            <person name="Young N.D."/>
            <person name="Debelle F."/>
            <person name="Oldroyd G.E."/>
            <person name="Geurts R."/>
            <person name="Cannon S.B."/>
            <person name="Udvardi M.K."/>
            <person name="Benedito V.A."/>
            <person name="Mayer K.F."/>
            <person name="Gouzy J."/>
            <person name="Schoof H."/>
            <person name="Van de Peer Y."/>
            <person name="Proost S."/>
            <person name="Cook D.R."/>
            <person name="Meyers B.C."/>
            <person name="Spannagl M."/>
            <person name="Cheung F."/>
            <person name="De Mita S."/>
            <person name="Krishnakumar V."/>
            <person name="Gundlach H."/>
            <person name="Zhou S."/>
            <person name="Mudge J."/>
            <person name="Bharti A.K."/>
            <person name="Murray J.D."/>
            <person name="Naoumkina M.A."/>
            <person name="Rosen B."/>
            <person name="Silverstein K.A."/>
            <person name="Tang H."/>
            <person name="Rombauts S."/>
            <person name="Zhao P.X."/>
            <person name="Zhou P."/>
            <person name="Barbe V."/>
            <person name="Bardou P."/>
            <person name="Bechner M."/>
            <person name="Bellec A."/>
            <person name="Berger A."/>
            <person name="Berges H."/>
            <person name="Bidwell S."/>
            <person name="Bisseling T."/>
            <person name="Choisne N."/>
            <person name="Couloux A."/>
            <person name="Denny R."/>
            <person name="Deshpande S."/>
            <person name="Dai X."/>
            <person name="Doyle J.J."/>
            <person name="Dudez A.M."/>
            <person name="Farmer A.D."/>
            <person name="Fouteau S."/>
            <person name="Franken C."/>
            <person name="Gibelin C."/>
            <person name="Gish J."/>
            <person name="Goldstein S."/>
            <person name="Gonzalez A.J."/>
            <person name="Green P.J."/>
            <person name="Hallab A."/>
            <person name="Hartog M."/>
            <person name="Hua A."/>
            <person name="Humphray S.J."/>
            <person name="Jeong D.H."/>
            <person name="Jing Y."/>
            <person name="Jocker A."/>
            <person name="Kenton S.M."/>
            <person name="Kim D.J."/>
            <person name="Klee K."/>
            <person name="Lai H."/>
            <person name="Lang C."/>
            <person name="Lin S."/>
            <person name="Macmil S.L."/>
            <person name="Magdelenat G."/>
            <person name="Matthews L."/>
            <person name="McCorrison J."/>
            <person name="Monaghan E.L."/>
            <person name="Mun J.H."/>
            <person name="Najar F.Z."/>
            <person name="Nicholson C."/>
            <person name="Noirot C."/>
            <person name="O'Bleness M."/>
            <person name="Paule C.R."/>
            <person name="Poulain J."/>
            <person name="Prion F."/>
            <person name="Qin B."/>
            <person name="Qu C."/>
            <person name="Retzel E.F."/>
            <person name="Riddle C."/>
            <person name="Sallet E."/>
            <person name="Samain S."/>
            <person name="Samson N."/>
            <person name="Sanders I."/>
            <person name="Saurat O."/>
            <person name="Scarpelli C."/>
            <person name="Schiex T."/>
            <person name="Segurens B."/>
            <person name="Severin A.J."/>
            <person name="Sherrier D.J."/>
            <person name="Shi R."/>
            <person name="Sims S."/>
            <person name="Singer S.R."/>
            <person name="Sinharoy S."/>
            <person name="Sterck L."/>
            <person name="Viollet A."/>
            <person name="Wang B.B."/>
            <person name="Wang K."/>
            <person name="Wang M."/>
            <person name="Wang X."/>
            <person name="Warfsmann J."/>
            <person name="Weissenbach J."/>
            <person name="White D.D."/>
            <person name="White J.D."/>
            <person name="Wiley G.B."/>
            <person name="Wincker P."/>
            <person name="Xing Y."/>
            <person name="Yang L."/>
            <person name="Yao Z."/>
            <person name="Ying F."/>
            <person name="Zhai J."/>
            <person name="Zhou L."/>
            <person name="Zuber A."/>
            <person name="Denarie J."/>
            <person name="Dixon R.A."/>
            <person name="May G.D."/>
            <person name="Schwartz D.C."/>
            <person name="Rogers J."/>
            <person name="Quetier F."/>
            <person name="Town C.D."/>
            <person name="Roe B.A."/>
        </authorList>
    </citation>
    <scope>NUCLEOTIDE SEQUENCE [LARGE SCALE GENOMIC DNA]</scope>
    <source>
        <strain evidence="7">A17</strain>
        <strain evidence="8 9">cv. Jemalong A17</strain>
    </source>
</reference>
<dbReference type="ExpressionAtlas" id="A0A072URN2">
    <property type="expression patterns" value="differential"/>
</dbReference>
<dbReference type="Proteomes" id="UP000002051">
    <property type="component" value="Chromosome 4"/>
</dbReference>
<protein>
    <submittedName>
        <fullName evidence="7">Transmembrane protein, putative</fullName>
    </submittedName>
</protein>
<feature type="transmembrane region" description="Helical" evidence="6">
    <location>
        <begin position="23"/>
        <end position="41"/>
    </location>
</feature>
<feature type="transmembrane region" description="Helical" evidence="6">
    <location>
        <begin position="169"/>
        <end position="191"/>
    </location>
</feature>
<keyword evidence="9" id="KW-1185">Reference proteome</keyword>
<dbReference type="Pfam" id="PF10160">
    <property type="entry name" value="Tmemb_40"/>
    <property type="match status" value="1"/>
</dbReference>
<dbReference type="AlphaFoldDB" id="A0A072URN2"/>
<dbReference type="PANTHER" id="PTHR15876:SF10">
    <property type="entry name" value="TRANSMEMBRANE PROTEIN ADIPOCYTE-ASSOCIATED 1"/>
    <property type="match status" value="1"/>
</dbReference>
<evidence type="ECO:0000313" key="9">
    <source>
        <dbReference type="Proteomes" id="UP000002051"/>
    </source>
</evidence>
<feature type="transmembrane region" description="Helical" evidence="6">
    <location>
        <begin position="126"/>
        <end position="149"/>
    </location>
</feature>
<proteinExistence type="inferred from homology"/>
<name>A0A072URN2_MEDTR</name>
<evidence type="ECO:0000313" key="8">
    <source>
        <dbReference type="EnsemblPlants" id="KEH32011"/>
    </source>
</evidence>
<dbReference type="EnsemblPlants" id="KEH32011">
    <property type="protein sequence ID" value="KEH32011"/>
    <property type="gene ID" value="MTR_4g109480"/>
</dbReference>
<feature type="transmembrane region" description="Helical" evidence="6">
    <location>
        <begin position="203"/>
        <end position="225"/>
    </location>
</feature>
<dbReference type="KEGG" id="mtr:25493880"/>
<evidence type="ECO:0000256" key="5">
    <source>
        <dbReference type="ARBA" id="ARBA00023136"/>
    </source>
</evidence>
<keyword evidence="5 6" id="KW-0472">Membrane</keyword>
<feature type="transmembrane region" description="Helical" evidence="6">
    <location>
        <begin position="53"/>
        <end position="78"/>
    </location>
</feature>
<evidence type="ECO:0000256" key="1">
    <source>
        <dbReference type="ARBA" id="ARBA00004141"/>
    </source>
</evidence>
<organism evidence="7 9">
    <name type="scientific">Medicago truncatula</name>
    <name type="common">Barrel medic</name>
    <name type="synonym">Medicago tribuloides</name>
    <dbReference type="NCBI Taxonomy" id="3880"/>
    <lineage>
        <taxon>Eukaryota</taxon>
        <taxon>Viridiplantae</taxon>
        <taxon>Streptophyta</taxon>
        <taxon>Embryophyta</taxon>
        <taxon>Tracheophyta</taxon>
        <taxon>Spermatophyta</taxon>
        <taxon>Magnoliopsida</taxon>
        <taxon>eudicotyledons</taxon>
        <taxon>Gunneridae</taxon>
        <taxon>Pentapetalae</taxon>
        <taxon>rosids</taxon>
        <taxon>fabids</taxon>
        <taxon>Fabales</taxon>
        <taxon>Fabaceae</taxon>
        <taxon>Papilionoideae</taxon>
        <taxon>50 kb inversion clade</taxon>
        <taxon>NPAAA clade</taxon>
        <taxon>Hologalegina</taxon>
        <taxon>IRL clade</taxon>
        <taxon>Trifolieae</taxon>
        <taxon>Medicago</taxon>
    </lineage>
</organism>
<dbReference type="GO" id="GO:0016020">
    <property type="term" value="C:membrane"/>
    <property type="evidence" value="ECO:0007669"/>
    <property type="project" value="UniProtKB-SubCell"/>
</dbReference>
<keyword evidence="3 6" id="KW-0812">Transmembrane</keyword>
<reference evidence="8" key="3">
    <citation type="submission" date="2015-04" db="UniProtKB">
        <authorList>
            <consortium name="EnsemblPlants"/>
        </authorList>
    </citation>
    <scope>IDENTIFICATION</scope>
    <source>
        <strain evidence="8">cv. Jemalong A17</strain>
    </source>
</reference>
<comment type="subcellular location">
    <subcellularLocation>
        <location evidence="1">Membrane</location>
        <topology evidence="1">Multi-pass membrane protein</topology>
    </subcellularLocation>
</comment>
<evidence type="ECO:0000256" key="3">
    <source>
        <dbReference type="ARBA" id="ARBA00022692"/>
    </source>
</evidence>
<evidence type="ECO:0000313" key="7">
    <source>
        <dbReference type="EMBL" id="KEH32011.1"/>
    </source>
</evidence>
<evidence type="ECO:0000256" key="2">
    <source>
        <dbReference type="ARBA" id="ARBA00010125"/>
    </source>
</evidence>
<dbReference type="OrthoDB" id="10027388at2759"/>
<keyword evidence="4 6" id="KW-1133">Transmembrane helix</keyword>